<proteinExistence type="predicted"/>
<dbReference type="WBParaSite" id="PgR060_g022_t08">
    <property type="protein sequence ID" value="PgR060_g022_t08"/>
    <property type="gene ID" value="PgR060_g022"/>
</dbReference>
<dbReference type="WBParaSite" id="PgR060_g022_t06">
    <property type="protein sequence ID" value="PgR060_g022_t06"/>
    <property type="gene ID" value="PgR060_g022"/>
</dbReference>
<dbReference type="WBParaSite" id="PgR060_g022_t07">
    <property type="protein sequence ID" value="PgR060_g022_t07"/>
    <property type="gene ID" value="PgR060_g022"/>
</dbReference>
<evidence type="ECO:0000313" key="2">
    <source>
        <dbReference type="WBParaSite" id="PgR060_g022_t06"/>
    </source>
</evidence>
<reference evidence="2 3" key="1">
    <citation type="submission" date="2022-11" db="UniProtKB">
        <authorList>
            <consortium name="WormBaseParasite"/>
        </authorList>
    </citation>
    <scope>IDENTIFICATION</scope>
</reference>
<evidence type="ECO:0000313" key="1">
    <source>
        <dbReference type="Proteomes" id="UP000887569"/>
    </source>
</evidence>
<name>A0A915BUT2_PARUN</name>
<protein>
    <submittedName>
        <fullName evidence="2 3">Uncharacterized protein</fullName>
    </submittedName>
</protein>
<keyword evidence="1" id="KW-1185">Reference proteome</keyword>
<evidence type="ECO:0000313" key="3">
    <source>
        <dbReference type="WBParaSite" id="PgR060_g022_t07"/>
    </source>
</evidence>
<dbReference type="AlphaFoldDB" id="A0A915BUT2"/>
<accession>A0A915BUT2</accession>
<dbReference type="Proteomes" id="UP000887569">
    <property type="component" value="Unplaced"/>
</dbReference>
<dbReference type="WBParaSite" id="PgR060_g022_t10">
    <property type="protein sequence ID" value="PgR060_g022_t10"/>
    <property type="gene ID" value="PgR060_g022"/>
</dbReference>
<sequence>ERLVGFNRAPSKLFGFVLLNYSDQWSHWEADGGASRIGQQRIDLSVSDGQETSLNLSLCYFTTSAKRKW</sequence>
<organism evidence="1 2">
    <name type="scientific">Parascaris univalens</name>
    <name type="common">Nematode worm</name>
    <dbReference type="NCBI Taxonomy" id="6257"/>
    <lineage>
        <taxon>Eukaryota</taxon>
        <taxon>Metazoa</taxon>
        <taxon>Ecdysozoa</taxon>
        <taxon>Nematoda</taxon>
        <taxon>Chromadorea</taxon>
        <taxon>Rhabditida</taxon>
        <taxon>Spirurina</taxon>
        <taxon>Ascaridomorpha</taxon>
        <taxon>Ascaridoidea</taxon>
        <taxon>Ascarididae</taxon>
        <taxon>Parascaris</taxon>
    </lineage>
</organism>